<accession>A0A6C0IZL1</accession>
<reference evidence="1" key="1">
    <citation type="journal article" date="2020" name="Nature">
        <title>Giant virus diversity and host interactions through global metagenomics.</title>
        <authorList>
            <person name="Schulz F."/>
            <person name="Roux S."/>
            <person name="Paez-Espino D."/>
            <person name="Jungbluth S."/>
            <person name="Walsh D.A."/>
            <person name="Denef V.J."/>
            <person name="McMahon K.D."/>
            <person name="Konstantinidis K.T."/>
            <person name="Eloe-Fadrosh E.A."/>
            <person name="Kyrpides N.C."/>
            <person name="Woyke T."/>
        </authorList>
    </citation>
    <scope>NUCLEOTIDE SEQUENCE</scope>
    <source>
        <strain evidence="1">GVMAG-M-3300025676-16</strain>
    </source>
</reference>
<organism evidence="1">
    <name type="scientific">viral metagenome</name>
    <dbReference type="NCBI Taxonomy" id="1070528"/>
    <lineage>
        <taxon>unclassified sequences</taxon>
        <taxon>metagenomes</taxon>
        <taxon>organismal metagenomes</taxon>
    </lineage>
</organism>
<evidence type="ECO:0008006" key="2">
    <source>
        <dbReference type="Google" id="ProtNLM"/>
    </source>
</evidence>
<name>A0A6C0IZL1_9ZZZZ</name>
<dbReference type="Gene3D" id="3.40.960.10">
    <property type="entry name" value="VSR Endonuclease"/>
    <property type="match status" value="1"/>
</dbReference>
<dbReference type="AlphaFoldDB" id="A0A6C0IZL1"/>
<evidence type="ECO:0000313" key="1">
    <source>
        <dbReference type="EMBL" id="QHT98778.1"/>
    </source>
</evidence>
<proteinExistence type="predicted"/>
<protein>
    <recommendedName>
        <fullName evidence="2">Zinc-ribbon domain-containing protein</fullName>
    </recommendedName>
</protein>
<dbReference type="EMBL" id="MN740296">
    <property type="protein sequence ID" value="QHT98778.1"/>
    <property type="molecule type" value="Genomic_DNA"/>
</dbReference>
<sequence>MVQLLDLQNKAKEYNGRCLSTKYITCETKYLWECKKNHQWEATWSNVGYKNSTWCKICSIEESKTYFDLEMGKNIAKEKGGDCLKQTRGTESGNSGIYLWQCCKGHIWETSASNILVNKTWCKQCQKLTIEDCIEEANKRDGKCLDSVYINRRTKMNWECKNGHRFSLTMGNVRNSNRWCRECFVDKQKLDISEAHKIAKENNGECLSTNYVNLESPLKWRCEFGHEWEVALMGIRHWGNWCPHCKYKSEQATREIFEKLFNEKFPKVHLPFMERLELDGYCEKFNIAFEYQGIQHYEFNSFFHNSIQDFEKQKERDQRNKKLCLQNNIKLVEISCKYNYKNEEELIKYVRQSIEEQGEWIFIDV</sequence>